<accession>A0A0G4I6R8</accession>
<name>A0A0G4I6R8_9ALVE</name>
<evidence type="ECO:0000313" key="1">
    <source>
        <dbReference type="EMBL" id="CEM52710.1"/>
    </source>
</evidence>
<proteinExistence type="predicted"/>
<gene>
    <name evidence="1" type="ORF">Cvel_11450</name>
</gene>
<dbReference type="EMBL" id="CDMZ01005338">
    <property type="protein sequence ID" value="CEM52710.1"/>
    <property type="molecule type" value="Genomic_DNA"/>
</dbReference>
<organism evidence="1">
    <name type="scientific">Chromera velia CCMP2878</name>
    <dbReference type="NCBI Taxonomy" id="1169474"/>
    <lineage>
        <taxon>Eukaryota</taxon>
        <taxon>Sar</taxon>
        <taxon>Alveolata</taxon>
        <taxon>Colpodellida</taxon>
        <taxon>Chromeraceae</taxon>
        <taxon>Chromera</taxon>
    </lineage>
</organism>
<sequence>MSCEKLQAPPDMCFGKAFIYYDYNKAKKQMDHSQISSSKDEVILRCGSAVFGRQHNQEKQLHLSPGKGDPGEGEQEVWFPSVFTQISRLLLRIKWDTERDRWMIEDLSAKDGKGKRMTLNGKDLGRDLRPCEGCLYTIEATRNFLDICDGAVRMVILLAPRGKDQ</sequence>
<dbReference type="AlphaFoldDB" id="A0A0G4I6R8"/>
<dbReference type="VEuPathDB" id="CryptoDB:Cvel_11450"/>
<protein>
    <submittedName>
        <fullName evidence="1">Uncharacterized protein</fullName>
    </submittedName>
</protein>
<reference evidence="1" key="1">
    <citation type="submission" date="2014-11" db="EMBL/GenBank/DDBJ databases">
        <authorList>
            <person name="Otto D Thomas"/>
            <person name="Naeem Raeece"/>
        </authorList>
    </citation>
    <scope>NUCLEOTIDE SEQUENCE</scope>
</reference>